<protein>
    <submittedName>
        <fullName evidence="2">Uncharacterized protein</fullName>
    </submittedName>
</protein>
<name>A0ABC8RS49_9AQUA</name>
<dbReference type="AlphaFoldDB" id="A0ABC8RS49"/>
<dbReference type="PANTHER" id="PTHR33033">
    <property type="entry name" value="POLYNUCLEOTIDYL TRANSFERASE, RIBONUCLEASE H-LIKE SUPERFAMILY PROTEIN-RELATED"/>
    <property type="match status" value="1"/>
</dbReference>
<feature type="transmembrane region" description="Helical" evidence="1">
    <location>
        <begin position="440"/>
        <end position="464"/>
    </location>
</feature>
<organism evidence="2 3">
    <name type="scientific">Ilex paraguariensis</name>
    <name type="common">yerba mate</name>
    <dbReference type="NCBI Taxonomy" id="185542"/>
    <lineage>
        <taxon>Eukaryota</taxon>
        <taxon>Viridiplantae</taxon>
        <taxon>Streptophyta</taxon>
        <taxon>Embryophyta</taxon>
        <taxon>Tracheophyta</taxon>
        <taxon>Spermatophyta</taxon>
        <taxon>Magnoliopsida</taxon>
        <taxon>eudicotyledons</taxon>
        <taxon>Gunneridae</taxon>
        <taxon>Pentapetalae</taxon>
        <taxon>asterids</taxon>
        <taxon>campanulids</taxon>
        <taxon>Aquifoliales</taxon>
        <taxon>Aquifoliaceae</taxon>
        <taxon>Ilex</taxon>
    </lineage>
</organism>
<keyword evidence="1" id="KW-1133">Transmembrane helix</keyword>
<dbReference type="Proteomes" id="UP001642360">
    <property type="component" value="Unassembled WGS sequence"/>
</dbReference>
<feature type="non-terminal residue" evidence="2">
    <location>
        <position position="1"/>
    </location>
</feature>
<keyword evidence="3" id="KW-1185">Reference proteome</keyword>
<evidence type="ECO:0000313" key="3">
    <source>
        <dbReference type="Proteomes" id="UP001642360"/>
    </source>
</evidence>
<comment type="caution">
    <text evidence="2">The sequence shown here is derived from an EMBL/GenBank/DDBJ whole genome shotgun (WGS) entry which is preliminary data.</text>
</comment>
<evidence type="ECO:0000313" key="2">
    <source>
        <dbReference type="EMBL" id="CAK9147370.1"/>
    </source>
</evidence>
<feature type="transmembrane region" description="Helical" evidence="1">
    <location>
        <begin position="502"/>
        <end position="533"/>
    </location>
</feature>
<dbReference type="EMBL" id="CAUOFW020001671">
    <property type="protein sequence ID" value="CAK9147370.1"/>
    <property type="molecule type" value="Genomic_DNA"/>
</dbReference>
<gene>
    <name evidence="2" type="ORF">ILEXP_LOCUS15260</name>
</gene>
<keyword evidence="1" id="KW-0472">Membrane</keyword>
<sequence length="581" mass="63888">DHRLDDELFGVIPKLVGLGDNEKLTMAATSLELKQAYGVRPQAMEGMTGMDLLRTLKVDMRHKLRPKIIWVDWSPPPSGCLKLNVDGVSKAAFSALPFAAAFHASVHLITAGLPAAVGFGLLGTVYVLCLVAAADGASTDGLFLRHHMVQSLLTSSVQLVSVLVERCRGSGSSLMLHWFKANYDFSFAIKALSLCFLIYDDNALNAHAVCLEVCSALRLQAHGIKPKATEGIMGTEFLKALEVEVRYELKPKIVWVNWSPPIPGYLKLNVDGASKGNPEWGKSFNNVARCHKELLYASYKPESTIYNRYCKNPSTIGAIVRVRQMVQMLQDRNRKVYEDISLSAHAVFLDICSSLRLRAYGTRPEAKEGMMGMDLLRALKVEMRQELEPKNIWINWSPPPSGFLKLNVDGASKGNPGRAGAGAVLGIVAHFVATAGFIRLYLCFLVAAAGHLWYLFLQLVLLIFSWSLSGSFICLTLAIGLLLWVSLLLLPSAVSWGFVLSGLSVAVLVLGLCSFLMVFIISQLLSLGFPAFLQLNFLDLQLDSQLAFAGLHVPFYVLFFFDGLCHIGFLVFVKARLPCFL</sequence>
<feature type="transmembrane region" description="Helical" evidence="1">
    <location>
        <begin position="470"/>
        <end position="490"/>
    </location>
</feature>
<proteinExistence type="predicted"/>
<feature type="transmembrane region" description="Helical" evidence="1">
    <location>
        <begin position="553"/>
        <end position="573"/>
    </location>
</feature>
<dbReference type="PANTHER" id="PTHR33033:SF118">
    <property type="entry name" value="OS02G0175302 PROTEIN"/>
    <property type="match status" value="1"/>
</dbReference>
<keyword evidence="1" id="KW-0812">Transmembrane</keyword>
<accession>A0ABC8RS49</accession>
<reference evidence="2 3" key="1">
    <citation type="submission" date="2024-02" db="EMBL/GenBank/DDBJ databases">
        <authorList>
            <person name="Vignale AGUSTIN F."/>
            <person name="Sosa J E."/>
            <person name="Modenutti C."/>
        </authorList>
    </citation>
    <scope>NUCLEOTIDE SEQUENCE [LARGE SCALE GENOMIC DNA]</scope>
</reference>
<evidence type="ECO:0000256" key="1">
    <source>
        <dbReference type="SAM" id="Phobius"/>
    </source>
</evidence>